<dbReference type="InterPro" id="IPR040442">
    <property type="entry name" value="Pyrv_kinase-like_dom_sf"/>
</dbReference>
<dbReference type="Gene3D" id="6.10.250.2750">
    <property type="match status" value="1"/>
</dbReference>
<evidence type="ECO:0000313" key="2">
    <source>
        <dbReference type="Proteomes" id="UP001212326"/>
    </source>
</evidence>
<dbReference type="SUPFAM" id="SSF51621">
    <property type="entry name" value="Phosphoenolpyruvate/pyruvate domain"/>
    <property type="match status" value="1"/>
</dbReference>
<name>A0ABY7NWN5_9ACTN</name>
<dbReference type="Proteomes" id="UP001212326">
    <property type="component" value="Chromosome"/>
</dbReference>
<dbReference type="InterPro" id="IPR015813">
    <property type="entry name" value="Pyrv/PenolPyrv_kinase-like_dom"/>
</dbReference>
<dbReference type="Pfam" id="PF13714">
    <property type="entry name" value="PEP_mutase"/>
    <property type="match status" value="1"/>
</dbReference>
<proteinExistence type="predicted"/>
<organism evidence="1 2">
    <name type="scientific">Streptomyces camelliae</name>
    <dbReference type="NCBI Taxonomy" id="3004093"/>
    <lineage>
        <taxon>Bacteria</taxon>
        <taxon>Bacillati</taxon>
        <taxon>Actinomycetota</taxon>
        <taxon>Actinomycetes</taxon>
        <taxon>Kitasatosporales</taxon>
        <taxon>Streptomycetaceae</taxon>
        <taxon>Streptomyces</taxon>
    </lineage>
</organism>
<dbReference type="Gene3D" id="3.20.20.60">
    <property type="entry name" value="Phosphoenolpyruvate-binding domains"/>
    <property type="match status" value="1"/>
</dbReference>
<keyword evidence="2" id="KW-1185">Reference proteome</keyword>
<dbReference type="EMBL" id="CP115300">
    <property type="protein sequence ID" value="WBO61952.1"/>
    <property type="molecule type" value="Genomic_DNA"/>
</dbReference>
<protein>
    <submittedName>
        <fullName evidence="1">Isocitrate lyase/phosphoenolpyruvate mutase family protein</fullName>
    </submittedName>
</protein>
<keyword evidence="1" id="KW-0456">Lyase</keyword>
<gene>
    <name evidence="1" type="ORF">O1G22_03415</name>
</gene>
<accession>A0ABY7NWN5</accession>
<sequence>MKSVLSRAEAYADAGAGSLFVPGPVDLGTVAELVRRGPLPVNVMTGPGAPSVTAFEAVGVRRIRVGTALAQTAYGAIQRAATELLEAGTYDATAGAADFGTVNSAVSAARTSR</sequence>
<dbReference type="GO" id="GO:0016829">
    <property type="term" value="F:lyase activity"/>
    <property type="evidence" value="ECO:0007669"/>
    <property type="project" value="UniProtKB-KW"/>
</dbReference>
<dbReference type="RefSeq" id="WP_270079904.1">
    <property type="nucleotide sequence ID" value="NZ_CP115300.1"/>
</dbReference>
<reference evidence="1 2" key="1">
    <citation type="submission" date="2022-12" db="EMBL/GenBank/DDBJ databases">
        <authorList>
            <person name="Mo P."/>
        </authorList>
    </citation>
    <scope>NUCLEOTIDE SEQUENCE [LARGE SCALE GENOMIC DNA]</scope>
    <source>
        <strain evidence="1 2">HUAS 2-6</strain>
    </source>
</reference>
<evidence type="ECO:0000313" key="1">
    <source>
        <dbReference type="EMBL" id="WBO61952.1"/>
    </source>
</evidence>